<keyword evidence="12" id="KW-0496">Mitochondrion</keyword>
<comment type="subcellular location">
    <subcellularLocation>
        <location evidence="1 12">Mitochondrion inner membrane</location>
        <topology evidence="1 12">Multi-pass membrane protein</topology>
    </subcellularLocation>
</comment>
<evidence type="ECO:0000256" key="10">
    <source>
        <dbReference type="ARBA" id="ARBA00037564"/>
    </source>
</evidence>
<evidence type="ECO:0000256" key="1">
    <source>
        <dbReference type="ARBA" id="ARBA00004448"/>
    </source>
</evidence>
<evidence type="ECO:0000256" key="6">
    <source>
        <dbReference type="ARBA" id="ARBA00022946"/>
    </source>
</evidence>
<keyword evidence="5 12" id="KW-0460">Magnesium</keyword>
<keyword evidence="9 12" id="KW-0472">Membrane</keyword>
<evidence type="ECO:0000313" key="13">
    <source>
        <dbReference type="EMBL" id="CAH2353610.1"/>
    </source>
</evidence>
<dbReference type="CDD" id="cd12823">
    <property type="entry name" value="Mrs2_Mfm1p-like"/>
    <property type="match status" value="1"/>
</dbReference>
<dbReference type="EMBL" id="CAKXYY010000011">
    <property type="protein sequence ID" value="CAH2353610.1"/>
    <property type="molecule type" value="Genomic_DNA"/>
</dbReference>
<evidence type="ECO:0000256" key="7">
    <source>
        <dbReference type="ARBA" id="ARBA00022989"/>
    </source>
</evidence>
<comment type="subunit">
    <text evidence="11">Forms homooligomers. Interacts with MRS2.</text>
</comment>
<accession>A0A9P0QS59</accession>
<keyword evidence="14" id="KW-1185">Reference proteome</keyword>
<reference evidence="13" key="1">
    <citation type="submission" date="2022-03" db="EMBL/GenBank/DDBJ databases">
        <authorList>
            <person name="Legras J.-L."/>
            <person name="Devillers H."/>
            <person name="Grondin C."/>
        </authorList>
    </citation>
    <scope>NUCLEOTIDE SEQUENCE</scope>
    <source>
        <strain evidence="13">CLIB 1423</strain>
    </source>
</reference>
<evidence type="ECO:0000256" key="4">
    <source>
        <dbReference type="ARBA" id="ARBA00022692"/>
    </source>
</evidence>
<keyword evidence="4 12" id="KW-0812">Transmembrane</keyword>
<keyword evidence="6" id="KW-0809">Transit peptide</keyword>
<dbReference type="GO" id="GO:0015095">
    <property type="term" value="F:magnesium ion transmembrane transporter activity"/>
    <property type="evidence" value="ECO:0007669"/>
    <property type="project" value="TreeGrafter"/>
</dbReference>
<feature type="transmembrane region" description="Helical" evidence="12">
    <location>
        <begin position="314"/>
        <end position="335"/>
    </location>
</feature>
<feature type="transmembrane region" description="Helical" evidence="12">
    <location>
        <begin position="355"/>
        <end position="372"/>
    </location>
</feature>
<dbReference type="Pfam" id="PF22099">
    <property type="entry name" value="MRS2-like"/>
    <property type="match status" value="1"/>
</dbReference>
<evidence type="ECO:0000256" key="8">
    <source>
        <dbReference type="ARBA" id="ARBA00023065"/>
    </source>
</evidence>
<dbReference type="Gene3D" id="1.20.58.340">
    <property type="entry name" value="Magnesium transport protein CorA, transmembrane region"/>
    <property type="match status" value="1"/>
</dbReference>
<evidence type="ECO:0000313" key="14">
    <source>
        <dbReference type="Proteomes" id="UP000837801"/>
    </source>
</evidence>
<dbReference type="PANTHER" id="PTHR13890:SF0">
    <property type="entry name" value="MAGNESIUM TRANSPORTER MRS2 HOMOLOG, MITOCHONDRIAL"/>
    <property type="match status" value="1"/>
</dbReference>
<keyword evidence="7 12" id="KW-1133">Transmembrane helix</keyword>
<proteinExistence type="inferred from homology"/>
<comment type="function">
    <text evidence="10">Mitochondrial inner membrane magnesium transporter required for mitochondrial magnesium homeostasis. Modulates the conductance of the MRS2 channel. Involved in the splicing of mRNA group II introns in mitochondria by affecting mitochondrial magnesium concentrations, which are critical for group II intron splicing.</text>
</comment>
<keyword evidence="12" id="KW-0999">Mitochondrion inner membrane</keyword>
<evidence type="ECO:0000256" key="9">
    <source>
        <dbReference type="ARBA" id="ARBA00023136"/>
    </source>
</evidence>
<dbReference type="OrthoDB" id="10251508at2759"/>
<sequence>MWKSALRPFTKLNVFARRQYSETGFQDILLSHSIHKSNESSLIRCTIFDGSGNMVAHGKDFTKIEFMKLHDLIPRDFRKLNKHKSFNSSNDNSTDIVPSILTRSNSVLLNLSNVRALIKMDKVILFDAGPSNGFTGPGLSVANYSQSHSIGLFLKDLEKRLKEVSDHEHLPYEFRALEAILIHVMSNLHTEMKVHQTVLQNIINGLETSIDRQKLRYLLIQSKKIAQFHQKAKLIRDLLDDLLEQDDELNELYLTAKAQGVPRQGTNHAEVEMLIESYYKTSDEIVQTAENLISQIKTSEEIISIVLDSNRNELMLLGLKFSVGLLSIGTALWIASLYGMNLENFIEEKDGGMEAVVTISMVIFFLFLLVSVKKLSKLQKVTMTGVREERGHK</sequence>
<keyword evidence="3 12" id="KW-0813">Transport</keyword>
<evidence type="ECO:0000256" key="5">
    <source>
        <dbReference type="ARBA" id="ARBA00022842"/>
    </source>
</evidence>
<comment type="similarity">
    <text evidence="2 12">Belongs to the CorA metal ion transporter (MIT) (TC 1.A.35) family.</text>
</comment>
<evidence type="ECO:0000256" key="11">
    <source>
        <dbReference type="ARBA" id="ARBA00038721"/>
    </source>
</evidence>
<dbReference type="PANTHER" id="PTHR13890">
    <property type="entry name" value="RNA SPLICING PROTEIN MRS2, MITOCHONDRIAL"/>
    <property type="match status" value="1"/>
</dbReference>
<protein>
    <recommendedName>
        <fullName evidence="12">Magnesium transporter</fullName>
    </recommendedName>
</protein>
<evidence type="ECO:0000256" key="2">
    <source>
        <dbReference type="ARBA" id="ARBA00009765"/>
    </source>
</evidence>
<keyword evidence="8 12" id="KW-0406">Ion transport</keyword>
<dbReference type="AlphaFoldDB" id="A0A9P0QS59"/>
<dbReference type="GO" id="GO:0005743">
    <property type="term" value="C:mitochondrial inner membrane"/>
    <property type="evidence" value="ECO:0007669"/>
    <property type="project" value="UniProtKB-SubCell"/>
</dbReference>
<dbReference type="Gene3D" id="2.40.128.330">
    <property type="match status" value="1"/>
</dbReference>
<dbReference type="InterPro" id="IPR039204">
    <property type="entry name" value="MRS2-like"/>
</dbReference>
<dbReference type="GO" id="GO:0045016">
    <property type="term" value="P:mitochondrial magnesium ion transmembrane transport"/>
    <property type="evidence" value="ECO:0007669"/>
    <property type="project" value="TreeGrafter"/>
</dbReference>
<gene>
    <name evidence="13" type="ORF">CLIB1423_11S03642</name>
</gene>
<name>A0A9P0QS59_9ASCO</name>
<evidence type="ECO:0000256" key="12">
    <source>
        <dbReference type="RuleBase" id="RU366042"/>
    </source>
</evidence>
<dbReference type="Proteomes" id="UP000837801">
    <property type="component" value="Unassembled WGS sequence"/>
</dbReference>
<comment type="caution">
    <text evidence="13">The sequence shown here is derived from an EMBL/GenBank/DDBJ whole genome shotgun (WGS) entry which is preliminary data.</text>
</comment>
<evidence type="ECO:0000256" key="3">
    <source>
        <dbReference type="ARBA" id="ARBA00022448"/>
    </source>
</evidence>
<organism evidence="13 14">
    <name type="scientific">[Candida] railenensis</name>
    <dbReference type="NCBI Taxonomy" id="45579"/>
    <lineage>
        <taxon>Eukaryota</taxon>
        <taxon>Fungi</taxon>
        <taxon>Dikarya</taxon>
        <taxon>Ascomycota</taxon>
        <taxon>Saccharomycotina</taxon>
        <taxon>Pichiomycetes</taxon>
        <taxon>Debaryomycetaceae</taxon>
        <taxon>Kurtzmaniella</taxon>
    </lineage>
</organism>